<comment type="caution">
    <text evidence="2">The sequence shown here is derived from an EMBL/GenBank/DDBJ whole genome shotgun (WGS) entry which is preliminary data.</text>
</comment>
<feature type="transmembrane region" description="Helical" evidence="1">
    <location>
        <begin position="63"/>
        <end position="85"/>
    </location>
</feature>
<dbReference type="EMBL" id="AFNH02000380">
    <property type="protein sequence ID" value="EZG73269.1"/>
    <property type="molecule type" value="Genomic_DNA"/>
</dbReference>
<evidence type="ECO:0000313" key="3">
    <source>
        <dbReference type="Proteomes" id="UP000019763"/>
    </source>
</evidence>
<dbReference type="VEuPathDB" id="CryptoDB:GNI_049030"/>
<accession>A0A023B9S4</accession>
<gene>
    <name evidence="2" type="ORF">GNI_049030</name>
</gene>
<sequence>MFQQYKINTNGSSTSSLHESAWEQSRVRQAVWQSPTKPGSPAIAPLGAQLYVPSDPSYFDLRYLVIILLDLTIIQPLQLTIRLFLRHFTFFDTDIGL</sequence>
<dbReference type="AlphaFoldDB" id="A0A023B9S4"/>
<evidence type="ECO:0000256" key="1">
    <source>
        <dbReference type="SAM" id="Phobius"/>
    </source>
</evidence>
<dbReference type="GeneID" id="22911779"/>
<dbReference type="Proteomes" id="UP000019763">
    <property type="component" value="Unassembled WGS sequence"/>
</dbReference>
<evidence type="ECO:0000313" key="2">
    <source>
        <dbReference type="EMBL" id="EZG73269.1"/>
    </source>
</evidence>
<feature type="non-terminal residue" evidence="2">
    <location>
        <position position="97"/>
    </location>
</feature>
<keyword evidence="1 2" id="KW-0812">Transmembrane</keyword>
<keyword evidence="1" id="KW-0472">Membrane</keyword>
<proteinExistence type="predicted"/>
<organism evidence="2 3">
    <name type="scientific">Gregarina niphandrodes</name>
    <name type="common">Septate eugregarine</name>
    <dbReference type="NCBI Taxonomy" id="110365"/>
    <lineage>
        <taxon>Eukaryota</taxon>
        <taxon>Sar</taxon>
        <taxon>Alveolata</taxon>
        <taxon>Apicomplexa</taxon>
        <taxon>Conoidasida</taxon>
        <taxon>Gregarinasina</taxon>
        <taxon>Eugregarinorida</taxon>
        <taxon>Gregarinidae</taxon>
        <taxon>Gregarina</taxon>
    </lineage>
</organism>
<keyword evidence="3" id="KW-1185">Reference proteome</keyword>
<dbReference type="RefSeq" id="XP_011129657.1">
    <property type="nucleotide sequence ID" value="XM_011131355.1"/>
</dbReference>
<reference evidence="2" key="1">
    <citation type="submission" date="2013-12" db="EMBL/GenBank/DDBJ databases">
        <authorList>
            <person name="Omoto C.K."/>
            <person name="Sibley D."/>
            <person name="Venepally P."/>
            <person name="Hadjithomas M."/>
            <person name="Karamycheva S."/>
            <person name="Brunk B."/>
            <person name="Roos D."/>
            <person name="Caler E."/>
            <person name="Lorenzi H."/>
        </authorList>
    </citation>
    <scope>NUCLEOTIDE SEQUENCE</scope>
</reference>
<keyword evidence="1" id="KW-1133">Transmembrane helix</keyword>
<protein>
    <submittedName>
        <fullName evidence="2">Transmembrane protein</fullName>
    </submittedName>
</protein>
<name>A0A023B9S4_GRENI</name>